<evidence type="ECO:0000313" key="2">
    <source>
        <dbReference type="Proteomes" id="UP000268051"/>
    </source>
</evidence>
<dbReference type="EMBL" id="RHFN01000005">
    <property type="protein sequence ID" value="ROU16020.1"/>
    <property type="molecule type" value="Genomic_DNA"/>
</dbReference>
<accession>A0A3N2S8I1</accession>
<organism evidence="1 2">
    <name type="scientific">Kluyvera ascorbata</name>
    <dbReference type="NCBI Taxonomy" id="51288"/>
    <lineage>
        <taxon>Bacteria</taxon>
        <taxon>Pseudomonadati</taxon>
        <taxon>Pseudomonadota</taxon>
        <taxon>Gammaproteobacteria</taxon>
        <taxon>Enterobacterales</taxon>
        <taxon>Enterobacteriaceae</taxon>
        <taxon>Kluyvera</taxon>
    </lineage>
</organism>
<name>A0A3N2S8I1_9ENTR</name>
<proteinExistence type="predicted"/>
<dbReference type="Proteomes" id="UP000268051">
    <property type="component" value="Unassembled WGS sequence"/>
</dbReference>
<comment type="caution">
    <text evidence="1">The sequence shown here is derived from an EMBL/GenBank/DDBJ whole genome shotgun (WGS) entry which is preliminary data.</text>
</comment>
<dbReference type="InterPro" id="IPR045664">
    <property type="entry name" value="DUF6387"/>
</dbReference>
<reference evidence="1 2" key="1">
    <citation type="submission" date="2018-10" db="EMBL/GenBank/DDBJ databases">
        <title>Horizontal transference of carbapenem resistance between Klebsiella pneumoniae and Kluyvera ascorbata during abdominal infection: a case report.</title>
        <authorList>
            <person name="Raro O.H.F."/>
            <person name="Lima-Morales D."/>
            <person name="Barth A.L."/>
            <person name="Paim T.G.S."/>
            <person name="Mott M.P."/>
            <person name="Riche C.V.W."/>
            <person name="Teixeira U.F."/>
            <person name="Waechter F."/>
            <person name="Dias C.A.G."/>
        </authorList>
    </citation>
    <scope>NUCLEOTIDE SEQUENCE [LARGE SCALE GENOMIC DNA]</scope>
    <source>
        <strain evidence="1 2">OT2</strain>
    </source>
</reference>
<dbReference type="OrthoDB" id="6505430at2"/>
<dbReference type="AlphaFoldDB" id="A0A3N2S8I1"/>
<gene>
    <name evidence="1" type="ORF">EB837_06815</name>
</gene>
<sequence length="253" mass="29347">MKINKKSNLPLWFDLSDYEFFERVDDDEMIYQLGCRANAIMTEEYNYENFFTQRLVSGRYQDITDSCMVQIDEEYPQSAARISDSRSIYPLTVGDVNHISSFFKSVHDIQLFDNDSVVPSENHLSAMDDALSVFYGVCCRIDLMKNDEQILYDMKSLLKKWRAELKFNNSPSIKTSWSVVRDKIILYKAIPLIDLMIWELATENKITDGVLAVTLFPEGEYDAIQIAQTIKPFAKQLSNNDNLEKFESEISMK</sequence>
<dbReference type="RefSeq" id="WP_123650766.1">
    <property type="nucleotide sequence ID" value="NZ_RHFN01000005.1"/>
</dbReference>
<protein>
    <submittedName>
        <fullName evidence="1">Uncharacterized protein</fullName>
    </submittedName>
</protein>
<evidence type="ECO:0000313" key="1">
    <source>
        <dbReference type="EMBL" id="ROU16020.1"/>
    </source>
</evidence>
<dbReference type="Pfam" id="PF19924">
    <property type="entry name" value="DUF6387"/>
    <property type="match status" value="1"/>
</dbReference>